<feature type="region of interest" description="Disordered" evidence="1">
    <location>
        <begin position="1"/>
        <end position="69"/>
    </location>
</feature>
<feature type="compositionally biased region" description="Basic and acidic residues" evidence="1">
    <location>
        <begin position="1"/>
        <end position="11"/>
    </location>
</feature>
<feature type="compositionally biased region" description="Polar residues" evidence="1">
    <location>
        <begin position="19"/>
        <end position="46"/>
    </location>
</feature>
<proteinExistence type="predicted"/>
<sequence>MARPYVDRLTKESMPLGTNRYSYNSRGNRQTFEGTLPEQSAPTTYSFDERNRLRSASNETTGATASYTYHPDGLRATRTAGGKETRYVYLNGKVIEELAKTTSCRRETSGATNCSSVKIA</sequence>
<dbReference type="EMBL" id="CP098755">
    <property type="protein sequence ID" value="USG64631.1"/>
    <property type="molecule type" value="Genomic_DNA"/>
</dbReference>
<dbReference type="Gene3D" id="2.180.10.10">
    <property type="entry name" value="RHS repeat-associated core"/>
    <property type="match status" value="1"/>
</dbReference>
<reference evidence="2" key="1">
    <citation type="submission" date="2022-06" db="EMBL/GenBank/DDBJ databases">
        <title>Genome sequencing of Brevibacillus sp. BB3-R1.</title>
        <authorList>
            <person name="Heo J."/>
            <person name="Lee D."/>
            <person name="Won M."/>
            <person name="Han B.-H."/>
            <person name="Hong S.-B."/>
            <person name="Kwon S.-W."/>
        </authorList>
    </citation>
    <scope>NUCLEOTIDE SEQUENCE</scope>
    <source>
        <strain evidence="2">BB3-R1</strain>
    </source>
</reference>
<dbReference type="RefSeq" id="WP_251871743.1">
    <property type="nucleotide sequence ID" value="NZ_CP098755.1"/>
</dbReference>
<evidence type="ECO:0000313" key="3">
    <source>
        <dbReference type="Proteomes" id="UP001056500"/>
    </source>
</evidence>
<evidence type="ECO:0000313" key="2">
    <source>
        <dbReference type="EMBL" id="USG64631.1"/>
    </source>
</evidence>
<organism evidence="2 3">
    <name type="scientific">Brevibacillus ruminantium</name>
    <dbReference type="NCBI Taxonomy" id="2950604"/>
    <lineage>
        <taxon>Bacteria</taxon>
        <taxon>Bacillati</taxon>
        <taxon>Bacillota</taxon>
        <taxon>Bacilli</taxon>
        <taxon>Bacillales</taxon>
        <taxon>Paenibacillaceae</taxon>
        <taxon>Brevibacillus</taxon>
    </lineage>
</organism>
<dbReference type="Proteomes" id="UP001056500">
    <property type="component" value="Chromosome"/>
</dbReference>
<feature type="compositionally biased region" description="Polar residues" evidence="1">
    <location>
        <begin position="54"/>
        <end position="67"/>
    </location>
</feature>
<evidence type="ECO:0008006" key="4">
    <source>
        <dbReference type="Google" id="ProtNLM"/>
    </source>
</evidence>
<accession>A0ABY4WJ00</accession>
<gene>
    <name evidence="2" type="ORF">NDK47_21175</name>
</gene>
<evidence type="ECO:0000256" key="1">
    <source>
        <dbReference type="SAM" id="MobiDB-lite"/>
    </source>
</evidence>
<keyword evidence="3" id="KW-1185">Reference proteome</keyword>
<name>A0ABY4WJ00_9BACL</name>
<protein>
    <recommendedName>
        <fullName evidence="4">YD repeat-containing protein</fullName>
    </recommendedName>
</protein>